<evidence type="ECO:0000256" key="1">
    <source>
        <dbReference type="ARBA" id="ARBA00023015"/>
    </source>
</evidence>
<dbReference type="AlphaFoldDB" id="A0A2M9CYV9"/>
<sequence>MCHDVHMLATQRHDRILTALRLHGAVRIAELAESLDVSDMTVRRDITELAERGVLRKVHGGAVLPRTAAHEPGFAAKSAESVPEKVAIARAALAYVEAGAAIALSAGTTTTALASVIAEDPALRPLTVVTNSVSAAEVLHATGDPRLETILTGGVRTPSDALVGPVADRALASLRVDVAFLGAHGVGLAAGLTTPNLDEGATNAMLVAAASRTVVLADHTKWQETGLTRFAALEDVDVLVTDDGLPPDDQAAARDVVDELVVATVDPVAEARA</sequence>
<dbReference type="InterPro" id="IPR050313">
    <property type="entry name" value="Carb_Metab_HTH_regulators"/>
</dbReference>
<dbReference type="GO" id="GO:0003677">
    <property type="term" value="F:DNA binding"/>
    <property type="evidence" value="ECO:0007669"/>
    <property type="project" value="UniProtKB-KW"/>
</dbReference>
<dbReference type="PROSITE" id="PS00894">
    <property type="entry name" value="HTH_DEOR_1"/>
    <property type="match status" value="1"/>
</dbReference>
<dbReference type="PANTHER" id="PTHR30363:SF44">
    <property type="entry name" value="AGA OPERON TRANSCRIPTIONAL REPRESSOR-RELATED"/>
    <property type="match status" value="1"/>
</dbReference>
<comment type="caution">
    <text evidence="5">The sequence shown here is derived from an EMBL/GenBank/DDBJ whole genome shotgun (WGS) entry which is preliminary data.</text>
</comment>
<dbReference type="Pfam" id="PF08220">
    <property type="entry name" value="HTH_DeoR"/>
    <property type="match status" value="1"/>
</dbReference>
<dbReference type="Proteomes" id="UP000231693">
    <property type="component" value="Unassembled WGS sequence"/>
</dbReference>
<protein>
    <submittedName>
        <fullName evidence="5">DeoR family transcriptional regulator</fullName>
    </submittedName>
</protein>
<dbReference type="InterPro" id="IPR036388">
    <property type="entry name" value="WH-like_DNA-bd_sf"/>
</dbReference>
<dbReference type="OrthoDB" id="7688673at2"/>
<reference evidence="5 6" key="1">
    <citation type="submission" date="2017-11" db="EMBL/GenBank/DDBJ databases">
        <title>Genomic Encyclopedia of Archaeal and Bacterial Type Strains, Phase II (KMG-II): From Individual Species to Whole Genera.</title>
        <authorList>
            <person name="Goeker M."/>
        </authorList>
    </citation>
    <scope>NUCLEOTIDE SEQUENCE [LARGE SCALE GENOMIC DNA]</scope>
    <source>
        <strain evidence="5 6">DSM 25478</strain>
    </source>
</reference>
<keyword evidence="6" id="KW-1185">Reference proteome</keyword>
<dbReference type="InterPro" id="IPR037171">
    <property type="entry name" value="NagB/RpiA_transferase-like"/>
</dbReference>
<evidence type="ECO:0000256" key="2">
    <source>
        <dbReference type="ARBA" id="ARBA00023125"/>
    </source>
</evidence>
<feature type="domain" description="HTH deoR-type" evidence="4">
    <location>
        <begin position="9"/>
        <end position="64"/>
    </location>
</feature>
<dbReference type="PRINTS" id="PR00037">
    <property type="entry name" value="HTHLACR"/>
</dbReference>
<dbReference type="EMBL" id="PGFE01000001">
    <property type="protein sequence ID" value="PJJ77119.1"/>
    <property type="molecule type" value="Genomic_DNA"/>
</dbReference>
<evidence type="ECO:0000313" key="6">
    <source>
        <dbReference type="Proteomes" id="UP000231693"/>
    </source>
</evidence>
<name>A0A2M9CYV9_9CELL</name>
<dbReference type="SUPFAM" id="SSF46785">
    <property type="entry name" value="Winged helix' DNA-binding domain"/>
    <property type="match status" value="1"/>
</dbReference>
<organism evidence="5 6">
    <name type="scientific">Sediminihabitans luteus</name>
    <dbReference type="NCBI Taxonomy" id="1138585"/>
    <lineage>
        <taxon>Bacteria</taxon>
        <taxon>Bacillati</taxon>
        <taxon>Actinomycetota</taxon>
        <taxon>Actinomycetes</taxon>
        <taxon>Micrococcales</taxon>
        <taxon>Cellulomonadaceae</taxon>
        <taxon>Sediminihabitans</taxon>
    </lineage>
</organism>
<proteinExistence type="predicted"/>
<dbReference type="Gene3D" id="1.10.10.10">
    <property type="entry name" value="Winged helix-like DNA-binding domain superfamily/Winged helix DNA-binding domain"/>
    <property type="match status" value="1"/>
</dbReference>
<gene>
    <name evidence="5" type="ORF">CLV28_0332</name>
</gene>
<keyword evidence="3" id="KW-0804">Transcription</keyword>
<dbReference type="InterPro" id="IPR001034">
    <property type="entry name" value="DeoR_HTH"/>
</dbReference>
<evidence type="ECO:0000256" key="3">
    <source>
        <dbReference type="ARBA" id="ARBA00023163"/>
    </source>
</evidence>
<dbReference type="InterPro" id="IPR018356">
    <property type="entry name" value="Tscrpt_reg_HTH_DeoR_CS"/>
</dbReference>
<keyword evidence="2" id="KW-0238">DNA-binding</keyword>
<dbReference type="PANTHER" id="PTHR30363">
    <property type="entry name" value="HTH-TYPE TRANSCRIPTIONAL REGULATOR SRLR-RELATED"/>
    <property type="match status" value="1"/>
</dbReference>
<dbReference type="PROSITE" id="PS51000">
    <property type="entry name" value="HTH_DEOR_2"/>
    <property type="match status" value="1"/>
</dbReference>
<dbReference type="SUPFAM" id="SSF100950">
    <property type="entry name" value="NagB/RpiA/CoA transferase-like"/>
    <property type="match status" value="1"/>
</dbReference>
<dbReference type="Pfam" id="PF00455">
    <property type="entry name" value="DeoRC"/>
    <property type="match status" value="1"/>
</dbReference>
<evidence type="ECO:0000313" key="5">
    <source>
        <dbReference type="EMBL" id="PJJ77119.1"/>
    </source>
</evidence>
<dbReference type="InterPro" id="IPR014036">
    <property type="entry name" value="DeoR-like_C"/>
</dbReference>
<accession>A0A2M9CYV9</accession>
<dbReference type="Gene3D" id="3.40.50.1360">
    <property type="match status" value="1"/>
</dbReference>
<dbReference type="InterPro" id="IPR036390">
    <property type="entry name" value="WH_DNA-bd_sf"/>
</dbReference>
<dbReference type="GO" id="GO:0003700">
    <property type="term" value="F:DNA-binding transcription factor activity"/>
    <property type="evidence" value="ECO:0007669"/>
    <property type="project" value="InterPro"/>
</dbReference>
<evidence type="ECO:0000259" key="4">
    <source>
        <dbReference type="PROSITE" id="PS51000"/>
    </source>
</evidence>
<keyword evidence="1" id="KW-0805">Transcription regulation</keyword>
<dbReference type="SMART" id="SM00420">
    <property type="entry name" value="HTH_DEOR"/>
    <property type="match status" value="1"/>
</dbReference>
<dbReference type="SMART" id="SM01134">
    <property type="entry name" value="DeoRC"/>
    <property type="match status" value="1"/>
</dbReference>